<comment type="caution">
    <text evidence="8">The sequence shown here is derived from an EMBL/GenBank/DDBJ whole genome shotgun (WGS) entry which is preliminary data.</text>
</comment>
<dbReference type="InterPro" id="IPR020846">
    <property type="entry name" value="MFS_dom"/>
</dbReference>
<dbReference type="Proteomes" id="UP000571817">
    <property type="component" value="Unassembled WGS sequence"/>
</dbReference>
<dbReference type="GO" id="GO:0005886">
    <property type="term" value="C:plasma membrane"/>
    <property type="evidence" value="ECO:0007669"/>
    <property type="project" value="UniProtKB-SubCell"/>
</dbReference>
<dbReference type="InterPro" id="IPR011701">
    <property type="entry name" value="MFS"/>
</dbReference>
<feature type="transmembrane region" description="Helical" evidence="6">
    <location>
        <begin position="355"/>
        <end position="377"/>
    </location>
</feature>
<dbReference type="Pfam" id="PF07690">
    <property type="entry name" value="MFS_1"/>
    <property type="match status" value="1"/>
</dbReference>
<name>A0A853D9Q7_9MICO</name>
<dbReference type="PROSITE" id="PS50850">
    <property type="entry name" value="MFS"/>
    <property type="match status" value="1"/>
</dbReference>
<protein>
    <submittedName>
        <fullName evidence="8">MFS family permease</fullName>
    </submittedName>
</protein>
<accession>A0A853D9Q7</accession>
<dbReference type="CDD" id="cd06174">
    <property type="entry name" value="MFS"/>
    <property type="match status" value="1"/>
</dbReference>
<keyword evidence="9" id="KW-1185">Reference proteome</keyword>
<evidence type="ECO:0000256" key="5">
    <source>
        <dbReference type="ARBA" id="ARBA00023136"/>
    </source>
</evidence>
<evidence type="ECO:0000256" key="3">
    <source>
        <dbReference type="ARBA" id="ARBA00022692"/>
    </source>
</evidence>
<keyword evidence="5 6" id="KW-0472">Membrane</keyword>
<dbReference type="EMBL" id="JACCFW010000001">
    <property type="protein sequence ID" value="NYJ73327.1"/>
    <property type="molecule type" value="Genomic_DNA"/>
</dbReference>
<feature type="transmembrane region" description="Helical" evidence="6">
    <location>
        <begin position="523"/>
        <end position="542"/>
    </location>
</feature>
<feature type="transmembrane region" description="Helical" evidence="6">
    <location>
        <begin position="74"/>
        <end position="94"/>
    </location>
</feature>
<dbReference type="GO" id="GO:0022857">
    <property type="term" value="F:transmembrane transporter activity"/>
    <property type="evidence" value="ECO:0007669"/>
    <property type="project" value="InterPro"/>
</dbReference>
<dbReference type="AlphaFoldDB" id="A0A853D9Q7"/>
<feature type="transmembrane region" description="Helical" evidence="6">
    <location>
        <begin position="128"/>
        <end position="150"/>
    </location>
</feature>
<dbReference type="InterPro" id="IPR036259">
    <property type="entry name" value="MFS_trans_sf"/>
</dbReference>
<proteinExistence type="predicted"/>
<feature type="transmembrane region" description="Helical" evidence="6">
    <location>
        <begin position="398"/>
        <end position="422"/>
    </location>
</feature>
<keyword evidence="4 6" id="KW-1133">Transmembrane helix</keyword>
<evidence type="ECO:0000256" key="2">
    <source>
        <dbReference type="ARBA" id="ARBA00022448"/>
    </source>
</evidence>
<evidence type="ECO:0000256" key="1">
    <source>
        <dbReference type="ARBA" id="ARBA00004651"/>
    </source>
</evidence>
<dbReference type="PANTHER" id="PTHR42718:SF9">
    <property type="entry name" value="MAJOR FACILITATOR SUPERFAMILY MULTIDRUG TRANSPORTER MFSC"/>
    <property type="match status" value="1"/>
</dbReference>
<feature type="transmembrane region" description="Helical" evidence="6">
    <location>
        <begin position="101"/>
        <end position="122"/>
    </location>
</feature>
<dbReference type="SUPFAM" id="SSF103473">
    <property type="entry name" value="MFS general substrate transporter"/>
    <property type="match status" value="1"/>
</dbReference>
<evidence type="ECO:0000313" key="8">
    <source>
        <dbReference type="EMBL" id="NYJ73327.1"/>
    </source>
</evidence>
<keyword evidence="2" id="KW-0813">Transport</keyword>
<feature type="transmembrane region" description="Helical" evidence="6">
    <location>
        <begin position="162"/>
        <end position="181"/>
    </location>
</feature>
<comment type="subcellular location">
    <subcellularLocation>
        <location evidence="1">Cell membrane</location>
        <topology evidence="1">Multi-pass membrane protein</topology>
    </subcellularLocation>
</comment>
<keyword evidence="3 6" id="KW-0812">Transmembrane</keyword>
<feature type="transmembrane region" description="Helical" evidence="6">
    <location>
        <begin position="36"/>
        <end position="54"/>
    </location>
</feature>
<dbReference type="PANTHER" id="PTHR42718">
    <property type="entry name" value="MAJOR FACILITATOR SUPERFAMILY MULTIDRUG TRANSPORTER MFSC"/>
    <property type="match status" value="1"/>
</dbReference>
<evidence type="ECO:0000259" key="7">
    <source>
        <dbReference type="PROSITE" id="PS50850"/>
    </source>
</evidence>
<evidence type="ECO:0000256" key="6">
    <source>
        <dbReference type="SAM" id="Phobius"/>
    </source>
</evidence>
<feature type="transmembrane region" description="Helical" evidence="6">
    <location>
        <begin position="326"/>
        <end position="343"/>
    </location>
</feature>
<organism evidence="8 9">
    <name type="scientific">Allobranchiibius huperziae</name>
    <dbReference type="NCBI Taxonomy" id="1874116"/>
    <lineage>
        <taxon>Bacteria</taxon>
        <taxon>Bacillati</taxon>
        <taxon>Actinomycetota</taxon>
        <taxon>Actinomycetes</taxon>
        <taxon>Micrococcales</taxon>
        <taxon>Dermacoccaceae</taxon>
        <taxon>Allobranchiibius</taxon>
    </lineage>
</organism>
<feature type="domain" description="Major facilitator superfamily (MFS) profile" evidence="7">
    <location>
        <begin position="38"/>
        <end position="436"/>
    </location>
</feature>
<feature type="transmembrane region" description="Helical" evidence="6">
    <location>
        <begin position="193"/>
        <end position="213"/>
    </location>
</feature>
<dbReference type="RefSeq" id="WP_179478513.1">
    <property type="nucleotide sequence ID" value="NZ_JACCFW010000001.1"/>
</dbReference>
<dbReference type="Gene3D" id="1.20.1250.20">
    <property type="entry name" value="MFS general substrate transporter like domains"/>
    <property type="match status" value="2"/>
</dbReference>
<sequence>MASSSAASPAARSAPRTGNPLVHRQLAKYPATGQRIAYLAITVAATVVLYYELYIPGAVATQIITSFNISFNQFVFISVIGNLVGAFGSLAAGLADRWGRANLVVVGLFLTGLLVTFALPHAPNGTVYLLEFAVLSLVEGMILVATPALIRDFSPQLGRASAMGFWTLGPVLGSLMVTEVSSHTLGSHPDWQFQFYVCGIVGLVVAVIALLFLRELSPGLRDQLMVSMRDRQLIEARAADVDETQVHQGQWRQMMKLDVVGSAFAISIFLIFYYIAVGFFVVYFATIFGYTPERANSLANWYWLPNAIALVVAGFISDKLGVRKPLMIVGSVISVIALVVFAMKATSSGTSYETFRTLLIIISASQGMTYCAWMASFTETVEKHNPAATATGLATWGWTLRIIVCLTLIGFGAALPATSVLVDKGAKVQELAAEYKTQLGTVKGITPANLAALEKDPTSPSAGAAAVGDLVKSGAAKSPADAVAQLKYLGAHPIKAADSAFLQKNGDKVQKAAKDSPGQWKRWWLICALADLLFIPFVFLMVGRWSPRKAREDAARHEEFVQAEMAKLEGARTA</sequence>
<gene>
    <name evidence="8" type="ORF">HNR15_000290</name>
</gene>
<reference evidence="8 9" key="1">
    <citation type="submission" date="2020-07" db="EMBL/GenBank/DDBJ databases">
        <title>Sequencing the genomes of 1000 actinobacteria strains.</title>
        <authorList>
            <person name="Klenk H.-P."/>
        </authorList>
    </citation>
    <scope>NUCLEOTIDE SEQUENCE [LARGE SCALE GENOMIC DNA]</scope>
    <source>
        <strain evidence="8 9">DSM 29531</strain>
    </source>
</reference>
<feature type="transmembrane region" description="Helical" evidence="6">
    <location>
        <begin position="259"/>
        <end position="288"/>
    </location>
</feature>
<evidence type="ECO:0000313" key="9">
    <source>
        <dbReference type="Proteomes" id="UP000571817"/>
    </source>
</evidence>
<evidence type="ECO:0000256" key="4">
    <source>
        <dbReference type="ARBA" id="ARBA00022989"/>
    </source>
</evidence>